<dbReference type="Proteomes" id="UP001152622">
    <property type="component" value="Chromosome 15"/>
</dbReference>
<dbReference type="AlphaFoldDB" id="A0A9Q1EM86"/>
<organism evidence="3 4">
    <name type="scientific">Synaphobranchus kaupii</name>
    <name type="common">Kaup's arrowtooth eel</name>
    <dbReference type="NCBI Taxonomy" id="118154"/>
    <lineage>
        <taxon>Eukaryota</taxon>
        <taxon>Metazoa</taxon>
        <taxon>Chordata</taxon>
        <taxon>Craniata</taxon>
        <taxon>Vertebrata</taxon>
        <taxon>Euteleostomi</taxon>
        <taxon>Actinopterygii</taxon>
        <taxon>Neopterygii</taxon>
        <taxon>Teleostei</taxon>
        <taxon>Anguilliformes</taxon>
        <taxon>Synaphobranchidae</taxon>
        <taxon>Synaphobranchus</taxon>
    </lineage>
</organism>
<feature type="region of interest" description="Disordered" evidence="1">
    <location>
        <begin position="263"/>
        <end position="285"/>
    </location>
</feature>
<protein>
    <submittedName>
        <fullName evidence="3">Uncharacterized protein</fullName>
    </submittedName>
</protein>
<evidence type="ECO:0000313" key="3">
    <source>
        <dbReference type="EMBL" id="KAJ8341346.1"/>
    </source>
</evidence>
<accession>A0A9Q1EM86</accession>
<reference evidence="3" key="1">
    <citation type="journal article" date="2023" name="Science">
        <title>Genome structures resolve the early diversification of teleost fishes.</title>
        <authorList>
            <person name="Parey E."/>
            <person name="Louis A."/>
            <person name="Montfort J."/>
            <person name="Bouchez O."/>
            <person name="Roques C."/>
            <person name="Iampietro C."/>
            <person name="Lluch J."/>
            <person name="Castinel A."/>
            <person name="Donnadieu C."/>
            <person name="Desvignes T."/>
            <person name="Floi Bucao C."/>
            <person name="Jouanno E."/>
            <person name="Wen M."/>
            <person name="Mejri S."/>
            <person name="Dirks R."/>
            <person name="Jansen H."/>
            <person name="Henkel C."/>
            <person name="Chen W.J."/>
            <person name="Zahm M."/>
            <person name="Cabau C."/>
            <person name="Klopp C."/>
            <person name="Thompson A.W."/>
            <person name="Robinson-Rechavi M."/>
            <person name="Braasch I."/>
            <person name="Lecointre G."/>
            <person name="Bobe J."/>
            <person name="Postlethwait J.H."/>
            <person name="Berthelot C."/>
            <person name="Roest Crollius H."/>
            <person name="Guiguen Y."/>
        </authorList>
    </citation>
    <scope>NUCLEOTIDE SEQUENCE</scope>
    <source>
        <strain evidence="3">WJC10195</strain>
    </source>
</reference>
<keyword evidence="2" id="KW-1133">Transmembrane helix</keyword>
<comment type="caution">
    <text evidence="3">The sequence shown here is derived from an EMBL/GenBank/DDBJ whole genome shotgun (WGS) entry which is preliminary data.</text>
</comment>
<feature type="transmembrane region" description="Helical" evidence="2">
    <location>
        <begin position="190"/>
        <end position="210"/>
    </location>
</feature>
<keyword evidence="2" id="KW-0812">Transmembrane</keyword>
<proteinExistence type="predicted"/>
<name>A0A9Q1EM86_SYNKA</name>
<keyword evidence="4" id="KW-1185">Reference proteome</keyword>
<dbReference type="EMBL" id="JAINUF010000015">
    <property type="protein sequence ID" value="KAJ8341346.1"/>
    <property type="molecule type" value="Genomic_DNA"/>
</dbReference>
<sequence length="285" mass="31318">MREECPGSGLDRTAVVWHICPSNKRPQQLIGVIHPNNCSALVTASTNQTPYYYTSRETPTHLAVDFLTFQSRVHWPLEKRGNIVLCGGDPNSCRWDVEVKPDLTGRSRPIPIELVYTDTAHSPSPSHTHERPMAFSVSIHLLGGQRAATAHPHLSSQAFQVLRDCSSKQGEEKEPSEIAHRQHATVKSSILLFCVLPAAVSMATITWLAAPRLSQLDGWKRQAALHNRSQPMGLLTCVRESSSALAWALRSASCGNQATLHQAMAAVPSRPPPHNSTASLPLRRE</sequence>
<keyword evidence="2" id="KW-0472">Membrane</keyword>
<gene>
    <name evidence="3" type="ORF">SKAU_G00336370</name>
</gene>
<evidence type="ECO:0000313" key="4">
    <source>
        <dbReference type="Proteomes" id="UP001152622"/>
    </source>
</evidence>
<evidence type="ECO:0000256" key="1">
    <source>
        <dbReference type="SAM" id="MobiDB-lite"/>
    </source>
</evidence>
<evidence type="ECO:0000256" key="2">
    <source>
        <dbReference type="SAM" id="Phobius"/>
    </source>
</evidence>